<protein>
    <submittedName>
        <fullName evidence="2">Pilus assembly protein</fullName>
    </submittedName>
</protein>
<gene>
    <name evidence="2" type="ORF">FE840_018275</name>
</gene>
<accession>A0ABX6QTF6</accession>
<keyword evidence="1" id="KW-0472">Membrane</keyword>
<name>A0ABX6QTF6_9HYPH</name>
<dbReference type="Proteomes" id="UP000308530">
    <property type="component" value="Plasmid pPRADMK78_01"/>
</dbReference>
<organism evidence="2 3">
    <name type="scientific">Peteryoungia desertarenae</name>
    <dbReference type="NCBI Taxonomy" id="1813451"/>
    <lineage>
        <taxon>Bacteria</taxon>
        <taxon>Pseudomonadati</taxon>
        <taxon>Pseudomonadota</taxon>
        <taxon>Alphaproteobacteria</taxon>
        <taxon>Hyphomicrobiales</taxon>
        <taxon>Rhizobiaceae</taxon>
        <taxon>Peteryoungia</taxon>
    </lineage>
</organism>
<dbReference type="RefSeq" id="WP_138287414.1">
    <property type="nucleotide sequence ID" value="NZ_CP058351.1"/>
</dbReference>
<dbReference type="EMBL" id="CP058351">
    <property type="protein sequence ID" value="QLF71602.1"/>
    <property type="molecule type" value="Genomic_DNA"/>
</dbReference>
<sequence length="171" mass="18830">MMKGLVGDRSGTAGVEFALLIPMLILLFLGTITLFDLYREYWRQVQATHIVSDLISRETVVSDAYLTKVFDVYSGLLNVEAAGKAMRISSVTFNGKDYISVWTVEKGDPDLIPKQKLSNAGLPAMSSTDTVIYVESFGTHKPFSSYLGFANMTFAEAAVARPRFVSAIIKE</sequence>
<proteinExistence type="predicted"/>
<keyword evidence="3" id="KW-1185">Reference proteome</keyword>
<reference evidence="2 3" key="1">
    <citation type="submission" date="2020-06" db="EMBL/GenBank/DDBJ databases">
        <title>Genome sequence of Rhizobium sp strain ADMK78.</title>
        <authorList>
            <person name="Rahi P."/>
        </authorList>
    </citation>
    <scope>NUCLEOTIDE SEQUENCE [LARGE SCALE GENOMIC DNA]</scope>
    <source>
        <strain evidence="2 3">ADMK78</strain>
        <plasmid evidence="2 3">pPRADMK78_01</plasmid>
    </source>
</reference>
<geneLocation type="plasmid" evidence="2 3">
    <name>pPRADMK78_01</name>
</geneLocation>
<evidence type="ECO:0000313" key="2">
    <source>
        <dbReference type="EMBL" id="QLF71602.1"/>
    </source>
</evidence>
<feature type="transmembrane region" description="Helical" evidence="1">
    <location>
        <begin position="20"/>
        <end position="38"/>
    </location>
</feature>
<keyword evidence="1" id="KW-1133">Transmembrane helix</keyword>
<evidence type="ECO:0000256" key="1">
    <source>
        <dbReference type="SAM" id="Phobius"/>
    </source>
</evidence>
<evidence type="ECO:0000313" key="3">
    <source>
        <dbReference type="Proteomes" id="UP000308530"/>
    </source>
</evidence>
<keyword evidence="1" id="KW-0812">Transmembrane</keyword>
<keyword evidence="2" id="KW-0614">Plasmid</keyword>